<organism evidence="4 5">
    <name type="scientific">Actinidia rufa</name>
    <dbReference type="NCBI Taxonomy" id="165716"/>
    <lineage>
        <taxon>Eukaryota</taxon>
        <taxon>Viridiplantae</taxon>
        <taxon>Streptophyta</taxon>
        <taxon>Embryophyta</taxon>
        <taxon>Tracheophyta</taxon>
        <taxon>Spermatophyta</taxon>
        <taxon>Magnoliopsida</taxon>
        <taxon>eudicotyledons</taxon>
        <taxon>Gunneridae</taxon>
        <taxon>Pentapetalae</taxon>
        <taxon>asterids</taxon>
        <taxon>Ericales</taxon>
        <taxon>Actinidiaceae</taxon>
        <taxon>Actinidia</taxon>
    </lineage>
</organism>
<gene>
    <name evidence="4" type="ORF">Acr_25g0001470</name>
</gene>
<dbReference type="Pfam" id="PF13456">
    <property type="entry name" value="RVT_3"/>
    <property type="match status" value="1"/>
</dbReference>
<comment type="caution">
    <text evidence="4">The sequence shown here is derived from an EMBL/GenBank/DDBJ whole genome shotgun (WGS) entry which is preliminary data.</text>
</comment>
<dbReference type="CDD" id="cd09279">
    <property type="entry name" value="RNase_HI_like"/>
    <property type="match status" value="1"/>
</dbReference>
<evidence type="ECO:0000256" key="1">
    <source>
        <dbReference type="SAM" id="MobiDB-lite"/>
    </source>
</evidence>
<dbReference type="PROSITE" id="PS50994">
    <property type="entry name" value="INTEGRASE"/>
    <property type="match status" value="1"/>
</dbReference>
<dbReference type="InterPro" id="IPR002156">
    <property type="entry name" value="RNaseH_domain"/>
</dbReference>
<dbReference type="Pfam" id="PF17921">
    <property type="entry name" value="Integrase_H2C2"/>
    <property type="match status" value="1"/>
</dbReference>
<accession>A0A7J0GYD2</accession>
<dbReference type="SUPFAM" id="SSF53098">
    <property type="entry name" value="Ribonuclease H-like"/>
    <property type="match status" value="2"/>
</dbReference>
<dbReference type="InterPro" id="IPR041588">
    <property type="entry name" value="Integrase_H2C2"/>
</dbReference>
<keyword evidence="5" id="KW-1185">Reference proteome</keyword>
<dbReference type="InterPro" id="IPR001584">
    <property type="entry name" value="Integrase_cat-core"/>
</dbReference>
<feature type="region of interest" description="Disordered" evidence="1">
    <location>
        <begin position="816"/>
        <end position="835"/>
    </location>
</feature>
<dbReference type="Gene3D" id="3.10.10.10">
    <property type="entry name" value="HIV Type 1 Reverse Transcriptase, subunit A, domain 1"/>
    <property type="match status" value="1"/>
</dbReference>
<dbReference type="OrthoDB" id="101614at2759"/>
<feature type="region of interest" description="Disordered" evidence="1">
    <location>
        <begin position="219"/>
        <end position="248"/>
    </location>
</feature>
<evidence type="ECO:0000259" key="3">
    <source>
        <dbReference type="PROSITE" id="PS50994"/>
    </source>
</evidence>
<reference evidence="4 5" key="1">
    <citation type="submission" date="2019-07" db="EMBL/GenBank/DDBJ databases">
        <title>De Novo Assembly of kiwifruit Actinidia rufa.</title>
        <authorList>
            <person name="Sugita-Konishi S."/>
            <person name="Sato K."/>
            <person name="Mori E."/>
            <person name="Abe Y."/>
            <person name="Kisaki G."/>
            <person name="Hamano K."/>
            <person name="Suezawa K."/>
            <person name="Otani M."/>
            <person name="Fukuda T."/>
            <person name="Manabe T."/>
            <person name="Gomi K."/>
            <person name="Tabuchi M."/>
            <person name="Akimitsu K."/>
            <person name="Kataoka I."/>
        </authorList>
    </citation>
    <scope>NUCLEOTIDE SEQUENCE [LARGE SCALE GENOMIC DNA]</scope>
    <source>
        <strain evidence="5">cv. Fuchu</strain>
    </source>
</reference>
<dbReference type="PROSITE" id="PS50879">
    <property type="entry name" value="RNASE_H_1"/>
    <property type="match status" value="1"/>
</dbReference>
<dbReference type="PANTHER" id="PTHR48475:SF2">
    <property type="entry name" value="RIBONUCLEASE H"/>
    <property type="match status" value="1"/>
</dbReference>
<dbReference type="InterPro" id="IPR005162">
    <property type="entry name" value="Retrotrans_gag_dom"/>
</dbReference>
<dbReference type="EMBL" id="BJWL01000025">
    <property type="protein sequence ID" value="GFZ15738.1"/>
    <property type="molecule type" value="Genomic_DNA"/>
</dbReference>
<feature type="region of interest" description="Disordered" evidence="1">
    <location>
        <begin position="16"/>
        <end position="43"/>
    </location>
</feature>
<dbReference type="Pfam" id="PF17919">
    <property type="entry name" value="RT_RNaseH_2"/>
    <property type="match status" value="1"/>
</dbReference>
<feature type="compositionally biased region" description="Basic and acidic residues" evidence="1">
    <location>
        <begin position="301"/>
        <end position="314"/>
    </location>
</feature>
<evidence type="ECO:0000313" key="5">
    <source>
        <dbReference type="Proteomes" id="UP000585474"/>
    </source>
</evidence>
<feature type="domain" description="Integrase catalytic" evidence="3">
    <location>
        <begin position="1088"/>
        <end position="1247"/>
    </location>
</feature>
<feature type="compositionally biased region" description="Basic and acidic residues" evidence="1">
    <location>
        <begin position="219"/>
        <end position="236"/>
    </location>
</feature>
<dbReference type="Pfam" id="PF00078">
    <property type="entry name" value="RVT_1"/>
    <property type="match status" value="1"/>
</dbReference>
<dbReference type="Proteomes" id="UP000585474">
    <property type="component" value="Unassembled WGS sequence"/>
</dbReference>
<dbReference type="InterPro" id="IPR043502">
    <property type="entry name" value="DNA/RNA_pol_sf"/>
</dbReference>
<dbReference type="Pfam" id="PF03732">
    <property type="entry name" value="Retrotrans_gag"/>
    <property type="match status" value="1"/>
</dbReference>
<evidence type="ECO:0000313" key="4">
    <source>
        <dbReference type="EMBL" id="GFZ15738.1"/>
    </source>
</evidence>
<evidence type="ECO:0000259" key="2">
    <source>
        <dbReference type="PROSITE" id="PS50879"/>
    </source>
</evidence>
<sequence length="1353" mass="153877">MAQILVDNQLMGPVQADNIQSSRARSGGEETLPMRTQKESRRSEDLWDALNAKKSQIVDLRQKLNSRRKASAVRSVMPMEFAACPVALVRIGVNLGFQTPFSWEIEGIDLPKKFVPPRFTLYYGKSDPWSYGDLGLKWFNRLPPGSIESFYQLTESFVARFVINTKAPKAVGSLLTLKKDRNKSIRNYNKRYWETYNEIEECSEEMDVASYKLRLAPRDRESKKTEGKVGRGEAPVKRRKDGSNPYETSAKQGINVVFKEPIYKLLARIRDKPYFKEALKAFLEQLVRDGHLKEFVDNEKTRAEAAETEADRRPNRVGAEMEEAADAEDEDLPLGTIHMIRGSNDPSLPRKSTTSSLGSVSGAVKDLRVRRQENPYRHRKLGRVSTKAEVKEVQMVKTNIEVLEDVGHDPETKVIEELVCYELDEPSSDRFFLVGSNLNECERTELIQLLKANIEAFSWTPYEMPGIDPNFIKHELNVQLDFRPVKQRGRRSASEHVDAVIEEVEKLKESNAITEVIYFSWLSNTMVVKKKTGKWWVCVDFTNLNWACPKDCFPLPNIDQLVDSTSGHARMSFLDAYRGYHQIALHGPDQEKTAFITPRGVFCYKVMPFGLKNTGATYQQMVTKMFKPVLGSGKFLWHLVTRRGIEANPEQIIAIDQLTSPRNAKELVRKNTKFLWDEESELALHQFKKYLTKPPLLSTSDEGKLLHVYLAVSKHAVSLVLLKEVANEQCPIYFVSKTLTDCQTRYLPLEKLILALIVTSRKLMHYFQAHPISVYTEYPLKVVLLKVDLTGQLSKWSLDLGQFDIKFSPRAAIKGTMNGNTEVDPGPPRENGPIEPRSLSKGAEVIIEPPQVDLSLAWQMHIDGARNSQGAGAGVVLKSPEGAIFEQCLRFNFPTMNNKAEYEALIAGLKSASKLGVLELYIYRDSKLVVNQVTGKFEAREIKMAKYLKVAKNLLSEFRAVKIEQVGKEFNAHADALASLASIFEGDISRTVAVDVISVPRDLYKMSYQGPYLLCVHPSLVEDVLYEIHEGMCGLHSRERSLAHRALSQGYWWPYMQKDAQVYVRKCNKCQLFSPLIHQPARDLIPLTSPWPFVQWGMDIVGVLPKAPRNKRFLLAATDYFTKWVEAESLAQIRETDVIRFIQRNILSRFGIPRAFVLDNGTQFVRSKVRNLLEQLKIEFYNSTPSYPQCNGQAEATNKTIMNGIKKRLEKAKGKWVDELANVLWAYRTTPQKATNETPYSLAFGFEAVISLEVGLPTIRTEAYDTSHNNEVLARDLDLAEERRDNVLIRMADYQKQLAKSFNQKVQRREFELGNLVLRKVVGNTKDLTDGKLGLNWEGPYKITKLQAGVLTI</sequence>
<feature type="domain" description="RNase H type-1" evidence="2">
    <location>
        <begin position="854"/>
        <end position="983"/>
    </location>
</feature>
<proteinExistence type="predicted"/>
<feature type="region of interest" description="Disordered" evidence="1">
    <location>
        <begin position="301"/>
        <end position="327"/>
    </location>
</feature>
<dbReference type="Gene3D" id="3.30.420.10">
    <property type="entry name" value="Ribonuclease H-like superfamily/Ribonuclease H"/>
    <property type="match status" value="2"/>
</dbReference>
<dbReference type="CDD" id="cd01647">
    <property type="entry name" value="RT_LTR"/>
    <property type="match status" value="1"/>
</dbReference>
<dbReference type="Pfam" id="PF00665">
    <property type="entry name" value="rve"/>
    <property type="match status" value="1"/>
</dbReference>
<dbReference type="InterPro" id="IPR012337">
    <property type="entry name" value="RNaseH-like_sf"/>
</dbReference>
<dbReference type="InterPro" id="IPR036397">
    <property type="entry name" value="RNaseH_sf"/>
</dbReference>
<dbReference type="SUPFAM" id="SSF56672">
    <property type="entry name" value="DNA/RNA polymerases"/>
    <property type="match status" value="1"/>
</dbReference>
<dbReference type="GO" id="GO:0004523">
    <property type="term" value="F:RNA-DNA hybrid ribonuclease activity"/>
    <property type="evidence" value="ECO:0007669"/>
    <property type="project" value="InterPro"/>
</dbReference>
<dbReference type="PANTHER" id="PTHR48475">
    <property type="entry name" value="RIBONUCLEASE H"/>
    <property type="match status" value="1"/>
</dbReference>
<dbReference type="GO" id="GO:0003676">
    <property type="term" value="F:nucleic acid binding"/>
    <property type="evidence" value="ECO:0007669"/>
    <property type="project" value="InterPro"/>
</dbReference>
<name>A0A7J0GYD2_9ERIC</name>
<dbReference type="InterPro" id="IPR041577">
    <property type="entry name" value="RT_RNaseH_2"/>
</dbReference>
<dbReference type="InterPro" id="IPR000477">
    <property type="entry name" value="RT_dom"/>
</dbReference>
<dbReference type="Gene3D" id="1.10.340.70">
    <property type="match status" value="1"/>
</dbReference>
<protein>
    <submittedName>
        <fullName evidence="4">Uncharacterized protein</fullName>
    </submittedName>
</protein>
<dbReference type="GO" id="GO:0015074">
    <property type="term" value="P:DNA integration"/>
    <property type="evidence" value="ECO:0007669"/>
    <property type="project" value="InterPro"/>
</dbReference>